<organism evidence="2 3">
    <name type="scientific">Austropuccinia psidii MF-1</name>
    <dbReference type="NCBI Taxonomy" id="1389203"/>
    <lineage>
        <taxon>Eukaryota</taxon>
        <taxon>Fungi</taxon>
        <taxon>Dikarya</taxon>
        <taxon>Basidiomycota</taxon>
        <taxon>Pucciniomycotina</taxon>
        <taxon>Pucciniomycetes</taxon>
        <taxon>Pucciniales</taxon>
        <taxon>Sphaerophragmiaceae</taxon>
        <taxon>Austropuccinia</taxon>
    </lineage>
</organism>
<dbReference type="EMBL" id="AVOT02023182">
    <property type="protein sequence ID" value="MBW0513088.1"/>
    <property type="molecule type" value="Genomic_DNA"/>
</dbReference>
<dbReference type="OrthoDB" id="3356549at2759"/>
<name>A0A9Q3E690_9BASI</name>
<feature type="region of interest" description="Disordered" evidence="1">
    <location>
        <begin position="1"/>
        <end position="26"/>
    </location>
</feature>
<protein>
    <submittedName>
        <fullName evidence="2">Uncharacterized protein</fullName>
    </submittedName>
</protein>
<evidence type="ECO:0000256" key="1">
    <source>
        <dbReference type="SAM" id="MobiDB-lite"/>
    </source>
</evidence>
<dbReference type="Proteomes" id="UP000765509">
    <property type="component" value="Unassembled WGS sequence"/>
</dbReference>
<reference evidence="2" key="1">
    <citation type="submission" date="2021-03" db="EMBL/GenBank/DDBJ databases">
        <title>Draft genome sequence of rust myrtle Austropuccinia psidii MF-1, a brazilian biotype.</title>
        <authorList>
            <person name="Quecine M.C."/>
            <person name="Pachon D.M.R."/>
            <person name="Bonatelli M.L."/>
            <person name="Correr F.H."/>
            <person name="Franceschini L.M."/>
            <person name="Leite T.F."/>
            <person name="Margarido G.R.A."/>
            <person name="Almeida C.A."/>
            <person name="Ferrarezi J.A."/>
            <person name="Labate C.A."/>
        </authorList>
    </citation>
    <scope>NUCLEOTIDE SEQUENCE</scope>
    <source>
        <strain evidence="2">MF-1</strain>
    </source>
</reference>
<sequence>MSHNQIQVDCYRSGTTNPHRSPSNKFTSRKLDCPFRLYARKYAKSTTWTLRLKNPEHIHDAIENIMAPSFFRKFNEQETSKIAQMSESLLIPRKIQAQLCRQRESERPVILQDIYNKVNIIKRDKLQGKMPIDALIQTLKKKNLCGPLQRMLRDTLPSCFSLTPFP</sequence>
<evidence type="ECO:0000313" key="3">
    <source>
        <dbReference type="Proteomes" id="UP000765509"/>
    </source>
</evidence>
<keyword evidence="3" id="KW-1185">Reference proteome</keyword>
<gene>
    <name evidence="2" type="ORF">O181_052803</name>
</gene>
<proteinExistence type="predicted"/>
<accession>A0A9Q3E690</accession>
<comment type="caution">
    <text evidence="2">The sequence shown here is derived from an EMBL/GenBank/DDBJ whole genome shotgun (WGS) entry which is preliminary data.</text>
</comment>
<evidence type="ECO:0000313" key="2">
    <source>
        <dbReference type="EMBL" id="MBW0513088.1"/>
    </source>
</evidence>
<dbReference type="AlphaFoldDB" id="A0A9Q3E690"/>